<gene>
    <name evidence="1" type="ORF">ASZ90_011234</name>
</gene>
<accession>A0A0W8FEL1</accession>
<proteinExistence type="predicted"/>
<dbReference type="AlphaFoldDB" id="A0A0W8FEL1"/>
<protein>
    <submittedName>
        <fullName evidence="1">Uncharacterized protein</fullName>
    </submittedName>
</protein>
<evidence type="ECO:0000313" key="1">
    <source>
        <dbReference type="EMBL" id="KUG19058.1"/>
    </source>
</evidence>
<organism evidence="1">
    <name type="scientific">hydrocarbon metagenome</name>
    <dbReference type="NCBI Taxonomy" id="938273"/>
    <lineage>
        <taxon>unclassified sequences</taxon>
        <taxon>metagenomes</taxon>
        <taxon>ecological metagenomes</taxon>
    </lineage>
</organism>
<sequence length="56" mass="6180">MYVLPALEAVDGCVHRSVRSSPGVRTIEEEIDCTLALPHDVIRISRPQPRLPSAVE</sequence>
<reference evidence="1" key="1">
    <citation type="journal article" date="2015" name="Proc. Natl. Acad. Sci. U.S.A.">
        <title>Networks of energetic and metabolic interactions define dynamics in microbial communities.</title>
        <authorList>
            <person name="Embree M."/>
            <person name="Liu J.K."/>
            <person name="Al-Bassam M.M."/>
            <person name="Zengler K."/>
        </authorList>
    </citation>
    <scope>NUCLEOTIDE SEQUENCE</scope>
</reference>
<name>A0A0W8FEL1_9ZZZZ</name>
<dbReference type="EMBL" id="LNQE01001333">
    <property type="protein sequence ID" value="KUG19058.1"/>
    <property type="molecule type" value="Genomic_DNA"/>
</dbReference>
<comment type="caution">
    <text evidence="1">The sequence shown here is derived from an EMBL/GenBank/DDBJ whole genome shotgun (WGS) entry which is preliminary data.</text>
</comment>